<accession>A0A495VE16</accession>
<gene>
    <name evidence="2" type="ORF">BDD21_5097</name>
</gene>
<evidence type="ECO:0000313" key="2">
    <source>
        <dbReference type="EMBL" id="RKT47504.1"/>
    </source>
</evidence>
<evidence type="ECO:0000313" key="3">
    <source>
        <dbReference type="Proteomes" id="UP000274556"/>
    </source>
</evidence>
<organism evidence="2 3">
    <name type="scientific">Thiocapsa rosea</name>
    <dbReference type="NCBI Taxonomy" id="69360"/>
    <lineage>
        <taxon>Bacteria</taxon>
        <taxon>Pseudomonadati</taxon>
        <taxon>Pseudomonadota</taxon>
        <taxon>Gammaproteobacteria</taxon>
        <taxon>Chromatiales</taxon>
        <taxon>Chromatiaceae</taxon>
        <taxon>Thiocapsa</taxon>
    </lineage>
</organism>
<dbReference type="Proteomes" id="UP000274556">
    <property type="component" value="Unassembled WGS sequence"/>
</dbReference>
<proteinExistence type="predicted"/>
<comment type="caution">
    <text evidence="2">The sequence shown here is derived from an EMBL/GenBank/DDBJ whole genome shotgun (WGS) entry which is preliminary data.</text>
</comment>
<dbReference type="AlphaFoldDB" id="A0A495VE16"/>
<evidence type="ECO:0000259" key="1">
    <source>
        <dbReference type="Pfam" id="PF13274"/>
    </source>
</evidence>
<reference evidence="2 3" key="1">
    <citation type="submission" date="2018-10" db="EMBL/GenBank/DDBJ databases">
        <title>Genomic Encyclopedia of Archaeal and Bacterial Type Strains, Phase II (KMG-II): from individual species to whole genera.</title>
        <authorList>
            <person name="Goeker M."/>
        </authorList>
    </citation>
    <scope>NUCLEOTIDE SEQUENCE [LARGE SCALE GENOMIC DNA]</scope>
    <source>
        <strain evidence="2 3">DSM 235</strain>
    </source>
</reference>
<protein>
    <submittedName>
        <fullName evidence="2">Putative phage-associated protein</fullName>
    </submittedName>
</protein>
<dbReference type="InterPro" id="IPR025272">
    <property type="entry name" value="SocA_Panacea"/>
</dbReference>
<keyword evidence="3" id="KW-1185">Reference proteome</keyword>
<dbReference type="Pfam" id="PF13274">
    <property type="entry name" value="SocA_Panacea"/>
    <property type="match status" value="1"/>
</dbReference>
<name>A0A495VE16_9GAMM</name>
<feature type="domain" description="Antitoxin SocA-like Panacea" evidence="1">
    <location>
        <begin position="29"/>
        <end position="140"/>
    </location>
</feature>
<dbReference type="EMBL" id="RBXL01000001">
    <property type="protein sequence ID" value="RKT47504.1"/>
    <property type="molecule type" value="Genomic_DNA"/>
</dbReference>
<dbReference type="RefSeq" id="WP_211335165.1">
    <property type="nucleotide sequence ID" value="NZ_RBXL01000001.1"/>
</dbReference>
<sequence length="187" mass="21707">MLITHEREKLINAIIYFAKNTRAPGKIKLFKLLYLLDFEHFRQTGRSVTGLEYRAWKFGPVPIRLMQEWEDLEPDLRAAIAIEPKRVYDFVRETVIPQAEFDDSHFSKRELRIMEELASIYRDELSPKMIDVTHAENGAWGKVWKDGAGNDRTIDYKLSLADDDPIRPAIMEAAYEYQAIAESAASR</sequence>